<evidence type="ECO:0000256" key="3">
    <source>
        <dbReference type="ARBA" id="ARBA00023125"/>
    </source>
</evidence>
<dbReference type="InterPro" id="IPR009057">
    <property type="entry name" value="Homeodomain-like_sf"/>
</dbReference>
<dbReference type="InterPro" id="IPR050109">
    <property type="entry name" value="HTH-type_TetR-like_transc_reg"/>
</dbReference>
<dbReference type="RefSeq" id="WP_378243638.1">
    <property type="nucleotide sequence ID" value="NZ_JBHRWK010000060.1"/>
</dbReference>
<dbReference type="SUPFAM" id="SSF48498">
    <property type="entry name" value="Tetracyclin repressor-like, C-terminal domain"/>
    <property type="match status" value="1"/>
</dbReference>
<evidence type="ECO:0000256" key="5">
    <source>
        <dbReference type="PROSITE-ProRule" id="PRU00335"/>
    </source>
</evidence>
<evidence type="ECO:0000313" key="7">
    <source>
        <dbReference type="EMBL" id="MFC3454272.1"/>
    </source>
</evidence>
<keyword evidence="8" id="KW-1185">Reference proteome</keyword>
<accession>A0ABV7P751</accession>
<keyword evidence="2" id="KW-0805">Transcription regulation</keyword>
<dbReference type="InterPro" id="IPR036271">
    <property type="entry name" value="Tet_transcr_reg_TetR-rel_C_sf"/>
</dbReference>
<dbReference type="SUPFAM" id="SSF46689">
    <property type="entry name" value="Homeodomain-like"/>
    <property type="match status" value="1"/>
</dbReference>
<dbReference type="Pfam" id="PF13977">
    <property type="entry name" value="TetR_C_6"/>
    <property type="match status" value="1"/>
</dbReference>
<dbReference type="Pfam" id="PF00440">
    <property type="entry name" value="TetR_N"/>
    <property type="match status" value="1"/>
</dbReference>
<proteinExistence type="predicted"/>
<evidence type="ECO:0000313" key="8">
    <source>
        <dbReference type="Proteomes" id="UP001595645"/>
    </source>
</evidence>
<dbReference type="PANTHER" id="PTHR30055">
    <property type="entry name" value="HTH-TYPE TRANSCRIPTIONAL REGULATOR RUTR"/>
    <property type="match status" value="1"/>
</dbReference>
<sequence length="213" mass="22359">MPKRVDHEHRRQQIAAAVRRIAAERGLEGVSLNEVAAEAGISKGFVQHYFASRDDMLRHAATTLRGGIEERIAAARPDGEPGVRDLLVALLPLDDAARDDALVANAFLVRALKDPEIAGHFRTGHGQLRDVVAAMLAASRDDGDLVATVDPPAEAVLLLALVSGLGDAVLLGYQTGEEAIALVDLHLSRITAAPGKAGWASSGRTVASAAETS</sequence>
<protein>
    <submittedName>
        <fullName evidence="7">TetR/AcrR family transcriptional regulator</fullName>
    </submittedName>
</protein>
<evidence type="ECO:0000256" key="4">
    <source>
        <dbReference type="ARBA" id="ARBA00023163"/>
    </source>
</evidence>
<reference evidence="8" key="1">
    <citation type="journal article" date="2019" name="Int. J. Syst. Evol. Microbiol.">
        <title>The Global Catalogue of Microorganisms (GCM) 10K type strain sequencing project: providing services to taxonomists for standard genome sequencing and annotation.</title>
        <authorList>
            <consortium name="The Broad Institute Genomics Platform"/>
            <consortium name="The Broad Institute Genome Sequencing Center for Infectious Disease"/>
            <person name="Wu L."/>
            <person name="Ma J."/>
        </authorList>
    </citation>
    <scope>NUCLEOTIDE SEQUENCE [LARGE SCALE GENOMIC DNA]</scope>
    <source>
        <strain evidence="8">CGMCC 4.7676</strain>
    </source>
</reference>
<dbReference type="InterPro" id="IPR001647">
    <property type="entry name" value="HTH_TetR"/>
</dbReference>
<dbReference type="PANTHER" id="PTHR30055:SF234">
    <property type="entry name" value="HTH-TYPE TRANSCRIPTIONAL REGULATOR BETI"/>
    <property type="match status" value="1"/>
</dbReference>
<feature type="DNA-binding region" description="H-T-H motif" evidence="5">
    <location>
        <begin position="31"/>
        <end position="50"/>
    </location>
</feature>
<evidence type="ECO:0000256" key="2">
    <source>
        <dbReference type="ARBA" id="ARBA00023015"/>
    </source>
</evidence>
<name>A0ABV7P751_9PSEU</name>
<comment type="caution">
    <text evidence="7">The sequence shown here is derived from an EMBL/GenBank/DDBJ whole genome shotgun (WGS) entry which is preliminary data.</text>
</comment>
<keyword evidence="4" id="KW-0804">Transcription</keyword>
<keyword evidence="1" id="KW-0678">Repressor</keyword>
<dbReference type="Proteomes" id="UP001595645">
    <property type="component" value="Unassembled WGS sequence"/>
</dbReference>
<evidence type="ECO:0000256" key="1">
    <source>
        <dbReference type="ARBA" id="ARBA00022491"/>
    </source>
</evidence>
<dbReference type="Gene3D" id="1.10.357.10">
    <property type="entry name" value="Tetracycline Repressor, domain 2"/>
    <property type="match status" value="1"/>
</dbReference>
<dbReference type="EMBL" id="JBHRWK010000060">
    <property type="protein sequence ID" value="MFC3454272.1"/>
    <property type="molecule type" value="Genomic_DNA"/>
</dbReference>
<dbReference type="PROSITE" id="PS50977">
    <property type="entry name" value="HTH_TETR_2"/>
    <property type="match status" value="1"/>
</dbReference>
<dbReference type="InterPro" id="IPR039538">
    <property type="entry name" value="BetI_C"/>
</dbReference>
<organism evidence="7 8">
    <name type="scientific">Amycolatopsis speibonae</name>
    <dbReference type="NCBI Taxonomy" id="1450224"/>
    <lineage>
        <taxon>Bacteria</taxon>
        <taxon>Bacillati</taxon>
        <taxon>Actinomycetota</taxon>
        <taxon>Actinomycetes</taxon>
        <taxon>Pseudonocardiales</taxon>
        <taxon>Pseudonocardiaceae</taxon>
        <taxon>Amycolatopsis</taxon>
    </lineage>
</organism>
<evidence type="ECO:0000259" key="6">
    <source>
        <dbReference type="PROSITE" id="PS50977"/>
    </source>
</evidence>
<dbReference type="PRINTS" id="PR00455">
    <property type="entry name" value="HTHTETR"/>
</dbReference>
<gene>
    <name evidence="7" type="ORF">ACFOSH_32965</name>
</gene>
<feature type="domain" description="HTH tetR-type" evidence="6">
    <location>
        <begin position="8"/>
        <end position="68"/>
    </location>
</feature>
<keyword evidence="3 5" id="KW-0238">DNA-binding</keyword>